<accession>A0A0C3LJ60</accession>
<gene>
    <name evidence="1" type="ORF">M407DRAFT_16996</name>
</gene>
<name>A0A0C3LJ60_9AGAM</name>
<dbReference type="OrthoDB" id="1470350at2759"/>
<proteinExistence type="predicted"/>
<reference evidence="1 2" key="1">
    <citation type="submission" date="2014-04" db="EMBL/GenBank/DDBJ databases">
        <authorList>
            <consortium name="DOE Joint Genome Institute"/>
            <person name="Kuo A."/>
            <person name="Girlanda M."/>
            <person name="Perotto S."/>
            <person name="Kohler A."/>
            <person name="Nagy L.G."/>
            <person name="Floudas D."/>
            <person name="Copeland A."/>
            <person name="Barry K.W."/>
            <person name="Cichocki N."/>
            <person name="Veneault-Fourrey C."/>
            <person name="LaButti K."/>
            <person name="Lindquist E.A."/>
            <person name="Lipzen A."/>
            <person name="Lundell T."/>
            <person name="Morin E."/>
            <person name="Murat C."/>
            <person name="Sun H."/>
            <person name="Tunlid A."/>
            <person name="Henrissat B."/>
            <person name="Grigoriev I.V."/>
            <person name="Hibbett D.S."/>
            <person name="Martin F."/>
            <person name="Nordberg H.P."/>
            <person name="Cantor M.N."/>
            <person name="Hua S.X."/>
        </authorList>
    </citation>
    <scope>NUCLEOTIDE SEQUENCE [LARGE SCALE GENOMIC DNA]</scope>
    <source>
        <strain evidence="1 2">MUT 4182</strain>
    </source>
</reference>
<dbReference type="GO" id="GO:0005506">
    <property type="term" value="F:iron ion binding"/>
    <property type="evidence" value="ECO:0007669"/>
    <property type="project" value="InterPro"/>
</dbReference>
<dbReference type="Proteomes" id="UP000054248">
    <property type="component" value="Unassembled WGS sequence"/>
</dbReference>
<keyword evidence="2" id="KW-1185">Reference proteome</keyword>
<reference evidence="2" key="2">
    <citation type="submission" date="2015-01" db="EMBL/GenBank/DDBJ databases">
        <title>Evolutionary Origins and Diversification of the Mycorrhizal Mutualists.</title>
        <authorList>
            <consortium name="DOE Joint Genome Institute"/>
            <consortium name="Mycorrhizal Genomics Consortium"/>
            <person name="Kohler A."/>
            <person name="Kuo A."/>
            <person name="Nagy L.G."/>
            <person name="Floudas D."/>
            <person name="Copeland A."/>
            <person name="Barry K.W."/>
            <person name="Cichocki N."/>
            <person name="Veneault-Fourrey C."/>
            <person name="LaButti K."/>
            <person name="Lindquist E.A."/>
            <person name="Lipzen A."/>
            <person name="Lundell T."/>
            <person name="Morin E."/>
            <person name="Murat C."/>
            <person name="Riley R."/>
            <person name="Ohm R."/>
            <person name="Sun H."/>
            <person name="Tunlid A."/>
            <person name="Henrissat B."/>
            <person name="Grigoriev I.V."/>
            <person name="Hibbett D.S."/>
            <person name="Martin F."/>
        </authorList>
    </citation>
    <scope>NUCLEOTIDE SEQUENCE [LARGE SCALE GENOMIC DNA]</scope>
    <source>
        <strain evidence="2">MUT 4182</strain>
    </source>
</reference>
<dbReference type="GO" id="GO:0020037">
    <property type="term" value="F:heme binding"/>
    <property type="evidence" value="ECO:0007669"/>
    <property type="project" value="InterPro"/>
</dbReference>
<organism evidence="1 2">
    <name type="scientific">Tulasnella calospora MUT 4182</name>
    <dbReference type="NCBI Taxonomy" id="1051891"/>
    <lineage>
        <taxon>Eukaryota</taxon>
        <taxon>Fungi</taxon>
        <taxon>Dikarya</taxon>
        <taxon>Basidiomycota</taxon>
        <taxon>Agaricomycotina</taxon>
        <taxon>Agaricomycetes</taxon>
        <taxon>Cantharellales</taxon>
        <taxon>Tulasnellaceae</taxon>
        <taxon>Tulasnella</taxon>
    </lineage>
</organism>
<dbReference type="AlphaFoldDB" id="A0A0C3LJ60"/>
<dbReference type="GO" id="GO:0004497">
    <property type="term" value="F:monooxygenase activity"/>
    <property type="evidence" value="ECO:0007669"/>
    <property type="project" value="InterPro"/>
</dbReference>
<dbReference type="HOGENOM" id="CLU_001570_8_3_1"/>
<evidence type="ECO:0000313" key="1">
    <source>
        <dbReference type="EMBL" id="KIO34083.1"/>
    </source>
</evidence>
<protein>
    <submittedName>
        <fullName evidence="1">Uncharacterized protein</fullName>
    </submittedName>
</protein>
<dbReference type="EMBL" id="KN822944">
    <property type="protein sequence ID" value="KIO34083.1"/>
    <property type="molecule type" value="Genomic_DNA"/>
</dbReference>
<dbReference type="InterPro" id="IPR036396">
    <property type="entry name" value="Cyt_P450_sf"/>
</dbReference>
<dbReference type="GO" id="GO:0016705">
    <property type="term" value="F:oxidoreductase activity, acting on paired donors, with incorporation or reduction of molecular oxygen"/>
    <property type="evidence" value="ECO:0007669"/>
    <property type="project" value="InterPro"/>
</dbReference>
<dbReference type="Gene3D" id="1.10.630.10">
    <property type="entry name" value="Cytochrome P450"/>
    <property type="match status" value="1"/>
</dbReference>
<sequence length="153" mass="17651">MALPNTLSIDSLINPSFILRAQKLLDSLSHSRWQAAGITAGALVLYQVSKLLKMWWIDPYFSPLKDLPGPETYESIIWGNFKKILSTQNSVVHEEWFEKYGHVIHYRTFLLSRRLATKDPRALAHILNHAYDYPKPPQIREGLQKLFGHATPR</sequence>
<evidence type="ECO:0000313" key="2">
    <source>
        <dbReference type="Proteomes" id="UP000054248"/>
    </source>
</evidence>